<dbReference type="Proteomes" id="UP001314229">
    <property type="component" value="Unassembled WGS sequence"/>
</dbReference>
<name>A0AAV1PCD3_SCOSC</name>
<gene>
    <name evidence="2" type="ORF">FSCOSCO3_A018471</name>
</gene>
<organism evidence="2 3">
    <name type="scientific">Scomber scombrus</name>
    <name type="common">Atlantic mackerel</name>
    <name type="synonym">Scomber vernalis</name>
    <dbReference type="NCBI Taxonomy" id="13677"/>
    <lineage>
        <taxon>Eukaryota</taxon>
        <taxon>Metazoa</taxon>
        <taxon>Chordata</taxon>
        <taxon>Craniata</taxon>
        <taxon>Vertebrata</taxon>
        <taxon>Euteleostomi</taxon>
        <taxon>Actinopterygii</taxon>
        <taxon>Neopterygii</taxon>
        <taxon>Teleostei</taxon>
        <taxon>Neoteleostei</taxon>
        <taxon>Acanthomorphata</taxon>
        <taxon>Pelagiaria</taxon>
        <taxon>Scombriformes</taxon>
        <taxon>Scombridae</taxon>
        <taxon>Scomber</taxon>
    </lineage>
</organism>
<comment type="caution">
    <text evidence="2">The sequence shown here is derived from an EMBL/GenBank/DDBJ whole genome shotgun (WGS) entry which is preliminary data.</text>
</comment>
<accession>A0AAV1PCD3</accession>
<dbReference type="AlphaFoldDB" id="A0AAV1PCD3"/>
<evidence type="ECO:0000313" key="2">
    <source>
        <dbReference type="EMBL" id="CAK6969371.1"/>
    </source>
</evidence>
<feature type="region of interest" description="Disordered" evidence="1">
    <location>
        <begin position="1"/>
        <end position="21"/>
    </location>
</feature>
<sequence length="101" mass="11435">MSDSEMGLFEADHLDSASNSPTTCRSVRIAARQEDAGKDVIEILKAEPRAWKSPNFGLWLMNREIQVGSHQKVEAHRTSRKKNHLRTLRSVRPAIGYFSIT</sequence>
<evidence type="ECO:0000313" key="3">
    <source>
        <dbReference type="Proteomes" id="UP001314229"/>
    </source>
</evidence>
<evidence type="ECO:0000256" key="1">
    <source>
        <dbReference type="SAM" id="MobiDB-lite"/>
    </source>
</evidence>
<dbReference type="EMBL" id="CAWUFR010000135">
    <property type="protein sequence ID" value="CAK6969371.1"/>
    <property type="molecule type" value="Genomic_DNA"/>
</dbReference>
<proteinExistence type="predicted"/>
<keyword evidence="3" id="KW-1185">Reference proteome</keyword>
<reference evidence="2 3" key="1">
    <citation type="submission" date="2024-01" db="EMBL/GenBank/DDBJ databases">
        <authorList>
            <person name="Alioto T."/>
            <person name="Alioto T."/>
            <person name="Gomez Garrido J."/>
        </authorList>
    </citation>
    <scope>NUCLEOTIDE SEQUENCE [LARGE SCALE GENOMIC DNA]</scope>
</reference>
<protein>
    <submittedName>
        <fullName evidence="2">Uncharacterized protein</fullName>
    </submittedName>
</protein>